<proteinExistence type="predicted"/>
<evidence type="ECO:0000256" key="1">
    <source>
        <dbReference type="SAM" id="MobiDB-lite"/>
    </source>
</evidence>
<sequence>MRQTTRQKHFKQHHKTANTRRKNYFHAAQQELQSPHFPTPGFSTLANMMQKLRPLKAKMP</sequence>
<dbReference type="RefSeq" id="WP_011790036.1">
    <property type="nucleotide sequence ID" value="NZ_CP028435.1"/>
</dbReference>
<dbReference type="Proteomes" id="UP000827084">
    <property type="component" value="Chromosome"/>
</dbReference>
<dbReference type="GeneID" id="67442860"/>
<evidence type="ECO:0000313" key="3">
    <source>
        <dbReference type="Proteomes" id="UP000827084"/>
    </source>
</evidence>
<name>A0ABX8XFP4_SHEPU</name>
<dbReference type="EMBL" id="CP080635">
    <property type="protein sequence ID" value="QYX74028.1"/>
    <property type="molecule type" value="Genomic_DNA"/>
</dbReference>
<gene>
    <name evidence="2" type="ORF">K3G22_06330</name>
</gene>
<feature type="region of interest" description="Disordered" evidence="1">
    <location>
        <begin position="1"/>
        <end position="21"/>
    </location>
</feature>
<keyword evidence="3" id="KW-1185">Reference proteome</keyword>
<protein>
    <submittedName>
        <fullName evidence="2">Uncharacterized protein</fullName>
    </submittedName>
</protein>
<evidence type="ECO:0000313" key="2">
    <source>
        <dbReference type="EMBL" id="QYX74028.1"/>
    </source>
</evidence>
<accession>A0ABX8XFP4</accession>
<organism evidence="2 3">
    <name type="scientific">Shewanella putrefaciens</name>
    <name type="common">Pseudomonas putrefaciens</name>
    <dbReference type="NCBI Taxonomy" id="24"/>
    <lineage>
        <taxon>Bacteria</taxon>
        <taxon>Pseudomonadati</taxon>
        <taxon>Pseudomonadota</taxon>
        <taxon>Gammaproteobacteria</taxon>
        <taxon>Alteromonadales</taxon>
        <taxon>Shewanellaceae</taxon>
        <taxon>Shewanella</taxon>
    </lineage>
</organism>
<reference evidence="2 3" key="1">
    <citation type="submission" date="2021-08" db="EMBL/GenBank/DDBJ databases">
        <title>Shewanella putrefaciens YZ-J, complete genome.</title>
        <authorList>
            <person name="Yi Z."/>
        </authorList>
    </citation>
    <scope>NUCLEOTIDE SEQUENCE [LARGE SCALE GENOMIC DNA]</scope>
    <source>
        <strain evidence="2 3">YZ-J</strain>
    </source>
</reference>